<reference evidence="1 2" key="1">
    <citation type="submission" date="2023-08" db="EMBL/GenBank/DDBJ databases">
        <authorList>
            <person name="Roldan D.M."/>
            <person name="Menes R.J."/>
        </authorList>
    </citation>
    <scope>NUCLEOTIDE SEQUENCE [LARGE SCALE GENOMIC DNA]</scope>
    <source>
        <strain evidence="1 2">CCM 2812</strain>
    </source>
</reference>
<dbReference type="EMBL" id="JAUZEE010000011">
    <property type="protein sequence ID" value="MDP4302346.1"/>
    <property type="molecule type" value="Genomic_DNA"/>
</dbReference>
<evidence type="ECO:0000313" key="1">
    <source>
        <dbReference type="EMBL" id="MDP4302346.1"/>
    </source>
</evidence>
<dbReference type="PANTHER" id="PTHR40267:SF1">
    <property type="entry name" value="BLR3294 PROTEIN"/>
    <property type="match status" value="1"/>
</dbReference>
<dbReference type="PANTHER" id="PTHR40267">
    <property type="entry name" value="BLR3294 PROTEIN"/>
    <property type="match status" value="1"/>
</dbReference>
<organism evidence="1 2">
    <name type="scientific">Leptothrix discophora</name>
    <dbReference type="NCBI Taxonomy" id="89"/>
    <lineage>
        <taxon>Bacteria</taxon>
        <taxon>Pseudomonadati</taxon>
        <taxon>Pseudomonadota</taxon>
        <taxon>Betaproteobacteria</taxon>
        <taxon>Burkholderiales</taxon>
        <taxon>Sphaerotilaceae</taxon>
        <taxon>Leptothrix</taxon>
    </lineage>
</organism>
<gene>
    <name evidence="1" type="ORF">Q8X39_17045</name>
</gene>
<name>A0ABT9G785_LEPDI</name>
<proteinExistence type="predicted"/>
<dbReference type="InterPro" id="IPR053714">
    <property type="entry name" value="Iso_Racemase_Enz_sf"/>
</dbReference>
<sequence>MSPHPASSPYRRIRLGILTPSSNTALEPLTSAMVATLPGVTAHFSRFRVTRIGLSAGALGQFDPAPILAAAELLADAQVDAIGWSGTAAGWRGFDTDVELCARIEAATGIRATTSILALNERLLADGVRRLALVTPYTADVQARIVANYRSLGIETVAERHLGIADNFSFAEVSCAQLDALVDEVCAARPDAVVPYCTNLVSTDRAAGWERRHGCTVYDTTTTVVWKMLAMLGGPQPPAADWGRWLSD</sequence>
<dbReference type="Pfam" id="PF17645">
    <property type="entry name" value="Amdase"/>
    <property type="match status" value="1"/>
</dbReference>
<dbReference type="InterPro" id="IPR026286">
    <property type="entry name" value="MaiA/AMDase"/>
</dbReference>
<keyword evidence="2" id="KW-1185">Reference proteome</keyword>
<dbReference type="Gene3D" id="3.40.50.12500">
    <property type="match status" value="1"/>
</dbReference>
<dbReference type="PIRSF" id="PIRSF015736">
    <property type="entry name" value="MI"/>
    <property type="match status" value="1"/>
</dbReference>
<dbReference type="Proteomes" id="UP001235760">
    <property type="component" value="Unassembled WGS sequence"/>
</dbReference>
<comment type="caution">
    <text evidence="1">The sequence shown here is derived from an EMBL/GenBank/DDBJ whole genome shotgun (WGS) entry which is preliminary data.</text>
</comment>
<dbReference type="RefSeq" id="WP_305750889.1">
    <property type="nucleotide sequence ID" value="NZ_JAUZEE010000011.1"/>
</dbReference>
<evidence type="ECO:0000313" key="2">
    <source>
        <dbReference type="Proteomes" id="UP001235760"/>
    </source>
</evidence>
<protein>
    <submittedName>
        <fullName evidence="1">Asp/Glu/hydantoin racemase</fullName>
    </submittedName>
</protein>
<accession>A0ABT9G785</accession>